<keyword evidence="3" id="KW-1185">Reference proteome</keyword>
<reference evidence="2 3" key="1">
    <citation type="submission" date="2023-04" db="EMBL/GenBank/DDBJ databases">
        <title>Two novel species of Flavobacterium.</title>
        <authorList>
            <person name="Liu Q."/>
            <person name="Xin Y.-H."/>
        </authorList>
    </citation>
    <scope>NUCLEOTIDE SEQUENCE [LARGE SCALE GENOMIC DNA]</scope>
    <source>
        <strain evidence="2 3">LB2P87</strain>
    </source>
</reference>
<feature type="transmembrane region" description="Helical" evidence="1">
    <location>
        <begin position="24"/>
        <end position="44"/>
    </location>
</feature>
<name>A0AAW6TL72_9FLAO</name>
<dbReference type="RefSeq" id="WP_282716907.1">
    <property type="nucleotide sequence ID" value="NZ_JASCRY010000003.1"/>
</dbReference>
<organism evidence="2 3">
    <name type="scientific">Flavobacterium yafengii</name>
    <dbReference type="NCBI Taxonomy" id="3041253"/>
    <lineage>
        <taxon>Bacteria</taxon>
        <taxon>Pseudomonadati</taxon>
        <taxon>Bacteroidota</taxon>
        <taxon>Flavobacteriia</taxon>
        <taxon>Flavobacteriales</taxon>
        <taxon>Flavobacteriaceae</taxon>
        <taxon>Flavobacterium</taxon>
    </lineage>
</organism>
<keyword evidence="1" id="KW-1133">Transmembrane helix</keyword>
<evidence type="ECO:0000313" key="2">
    <source>
        <dbReference type="EMBL" id="MDI5950337.1"/>
    </source>
</evidence>
<evidence type="ECO:0000313" key="3">
    <source>
        <dbReference type="Proteomes" id="UP001228643"/>
    </source>
</evidence>
<evidence type="ECO:0000256" key="1">
    <source>
        <dbReference type="SAM" id="Phobius"/>
    </source>
</evidence>
<proteinExistence type="predicted"/>
<protein>
    <submittedName>
        <fullName evidence="2">Uncharacterized protein</fullName>
    </submittedName>
</protein>
<gene>
    <name evidence="2" type="ORF">QLS97_11825</name>
</gene>
<keyword evidence="1" id="KW-0472">Membrane</keyword>
<keyword evidence="1" id="KW-0812">Transmembrane</keyword>
<dbReference type="EMBL" id="JASCRY010000003">
    <property type="protein sequence ID" value="MDI5950337.1"/>
    <property type="molecule type" value="Genomic_DNA"/>
</dbReference>
<comment type="caution">
    <text evidence="2">The sequence shown here is derived from an EMBL/GenBank/DDBJ whole genome shotgun (WGS) entry which is preliminary data.</text>
</comment>
<dbReference type="Proteomes" id="UP001228643">
    <property type="component" value="Unassembled WGS sequence"/>
</dbReference>
<dbReference type="AlphaFoldDB" id="A0AAW6TL72"/>
<sequence>MLQNTPLLSTSEPPESLIIPPETAVVAVTKFGGLVVMVAIVGVLKLTLFP</sequence>
<accession>A0AAW6TL72</accession>